<keyword evidence="1" id="KW-0472">Membrane</keyword>
<evidence type="ECO:0000256" key="1">
    <source>
        <dbReference type="SAM" id="Phobius"/>
    </source>
</evidence>
<keyword evidence="1" id="KW-0812">Transmembrane</keyword>
<dbReference type="EMBL" id="BDQM01000002">
    <property type="protein sequence ID" value="GAW94743.1"/>
    <property type="molecule type" value="Genomic_DNA"/>
</dbReference>
<organism evidence="2 3">
    <name type="scientific">Colwellia marinimaniae</name>
    <dbReference type="NCBI Taxonomy" id="1513592"/>
    <lineage>
        <taxon>Bacteria</taxon>
        <taxon>Pseudomonadati</taxon>
        <taxon>Pseudomonadota</taxon>
        <taxon>Gammaproteobacteria</taxon>
        <taxon>Alteromonadales</taxon>
        <taxon>Colwelliaceae</taxon>
        <taxon>Colwellia</taxon>
    </lineage>
</organism>
<sequence>MTNKLPVIKIKAQSNHHAIFLMLTALMLFIMILVFSQGYWRQYQLVLIFIYLTSLVIFITGLAKYLQPKYSLCLNPQGIRYQHSYGHWQVNWQQIQRIALMNESLGFIQVQLPYIGIRLKHLSTLAKQISPRLANRLIHEQRPLLAFAIQQQLISLEQSQLNFEPFQLSSGESLIGPLAAFLHHSTVLHQAFGYHLFLPETALDRELNEFCTLLKQCMQSSVEYS</sequence>
<proteinExistence type="predicted"/>
<evidence type="ECO:0008006" key="4">
    <source>
        <dbReference type="Google" id="ProtNLM"/>
    </source>
</evidence>
<evidence type="ECO:0000313" key="2">
    <source>
        <dbReference type="EMBL" id="GAW94743.1"/>
    </source>
</evidence>
<dbReference type="Proteomes" id="UP000197068">
    <property type="component" value="Unassembled WGS sequence"/>
</dbReference>
<feature type="transmembrane region" description="Helical" evidence="1">
    <location>
        <begin position="46"/>
        <end position="66"/>
    </location>
</feature>
<dbReference type="InterPro" id="IPR021367">
    <property type="entry name" value="DUF2982"/>
</dbReference>
<protein>
    <recommendedName>
        <fullName evidence="4">DUF2982 domain-containing protein</fullName>
    </recommendedName>
</protein>
<evidence type="ECO:0000313" key="3">
    <source>
        <dbReference type="Proteomes" id="UP000197068"/>
    </source>
</evidence>
<comment type="caution">
    <text evidence="2">The sequence shown here is derived from an EMBL/GenBank/DDBJ whole genome shotgun (WGS) entry which is preliminary data.</text>
</comment>
<gene>
    <name evidence="2" type="ORF">MTCD1_00340</name>
</gene>
<reference evidence="2 3" key="1">
    <citation type="submission" date="2017-06" db="EMBL/GenBank/DDBJ databases">
        <title>Whole Genome Sequences of Colwellia marinimaniae MTCD1.</title>
        <authorList>
            <person name="Kusumoto H."/>
            <person name="Inoue M."/>
            <person name="Tanikawa K."/>
            <person name="Maeji H."/>
            <person name="Cameron J.H."/>
            <person name="Bartlett D.H."/>
        </authorList>
    </citation>
    <scope>NUCLEOTIDE SEQUENCE [LARGE SCALE GENOMIC DNA]</scope>
    <source>
        <strain evidence="2 3">MTCD1</strain>
    </source>
</reference>
<dbReference type="Pfam" id="PF11201">
    <property type="entry name" value="DUF2982"/>
    <property type="match status" value="1"/>
</dbReference>
<feature type="transmembrane region" description="Helical" evidence="1">
    <location>
        <begin position="20"/>
        <end position="40"/>
    </location>
</feature>
<keyword evidence="3" id="KW-1185">Reference proteome</keyword>
<name>A0ABQ0MQU1_9GAMM</name>
<accession>A0ABQ0MQU1</accession>
<dbReference type="RefSeq" id="WP_057180078.1">
    <property type="nucleotide sequence ID" value="NZ_BDQM01000002.1"/>
</dbReference>
<keyword evidence="1" id="KW-1133">Transmembrane helix</keyword>